<keyword evidence="3" id="KW-1185">Reference proteome</keyword>
<dbReference type="InterPro" id="IPR036280">
    <property type="entry name" value="Multihaem_cyt_sf"/>
</dbReference>
<dbReference type="Proteomes" id="UP000001625">
    <property type="component" value="Chromosome"/>
</dbReference>
<name>D5CN96_SIDLE</name>
<dbReference type="EMBL" id="CP001965">
    <property type="protein sequence ID" value="ADE12793.1"/>
    <property type="molecule type" value="Genomic_DNA"/>
</dbReference>
<sequence precursor="true">MKRAGAILLLAFGMNLAYADPSRLSTPSDAKWKQECGSCHDAYPPRLLSADNWRRLMSSLDKHFGANAELDARDNKKILDFLERNAGSGERYSSSTLRISDTPWFIHDHRVINKKEWTNPEVRSRSNCSACHGRVILGD</sequence>
<dbReference type="KEGG" id="slt:Slit_2568"/>
<reference evidence="2 3" key="1">
    <citation type="submission" date="2010-03" db="EMBL/GenBank/DDBJ databases">
        <title>Complete sequence of Sideroxydans lithotrophicus ES-1.</title>
        <authorList>
            <consortium name="US DOE Joint Genome Institute"/>
            <person name="Lucas S."/>
            <person name="Copeland A."/>
            <person name="Lapidus A."/>
            <person name="Cheng J.-F."/>
            <person name="Bruce D."/>
            <person name="Goodwin L."/>
            <person name="Pitluck S."/>
            <person name="Munk A.C."/>
            <person name="Detter J.C."/>
            <person name="Han C."/>
            <person name="Tapia R."/>
            <person name="Larimer F."/>
            <person name="Land M."/>
            <person name="Hauser L."/>
            <person name="Kyrpides N."/>
            <person name="Ivanova N."/>
            <person name="Emerson D."/>
            <person name="Woyke T."/>
        </authorList>
    </citation>
    <scope>NUCLEOTIDE SEQUENCE [LARGE SCALE GENOMIC DNA]</scope>
    <source>
        <strain evidence="2 3">ES-1</strain>
    </source>
</reference>
<dbReference type="Pfam" id="PF09626">
    <property type="entry name" value="DHC"/>
    <property type="match status" value="1"/>
</dbReference>
<dbReference type="InterPro" id="IPR018588">
    <property type="entry name" value="Dihaem_cytochrome-c"/>
</dbReference>
<evidence type="ECO:0000256" key="1">
    <source>
        <dbReference type="SAM" id="SignalP"/>
    </source>
</evidence>
<evidence type="ECO:0000313" key="2">
    <source>
        <dbReference type="EMBL" id="ADE12793.1"/>
    </source>
</evidence>
<dbReference type="RefSeq" id="WP_013030691.1">
    <property type="nucleotide sequence ID" value="NC_013959.1"/>
</dbReference>
<keyword evidence="1" id="KW-0732">Signal</keyword>
<dbReference type="STRING" id="580332.Slit_2568"/>
<dbReference type="AlphaFoldDB" id="D5CN96"/>
<accession>D5CN96</accession>
<dbReference type="eggNOG" id="COG3658">
    <property type="taxonomic scope" value="Bacteria"/>
</dbReference>
<protein>
    <submittedName>
        <fullName evidence="2">Diheme cytochrome c</fullName>
    </submittedName>
</protein>
<gene>
    <name evidence="2" type="ordered locus">Slit_2568</name>
</gene>
<feature type="chain" id="PRO_5003070433" evidence="1">
    <location>
        <begin position="20"/>
        <end position="139"/>
    </location>
</feature>
<proteinExistence type="predicted"/>
<dbReference type="SUPFAM" id="SSF48695">
    <property type="entry name" value="Multiheme cytochromes"/>
    <property type="match status" value="1"/>
</dbReference>
<evidence type="ECO:0000313" key="3">
    <source>
        <dbReference type="Proteomes" id="UP000001625"/>
    </source>
</evidence>
<dbReference type="HOGENOM" id="CLU_121881_0_0_4"/>
<feature type="signal peptide" evidence="1">
    <location>
        <begin position="1"/>
        <end position="19"/>
    </location>
</feature>
<organism evidence="2 3">
    <name type="scientific">Sideroxydans lithotrophicus (strain ES-1)</name>
    <dbReference type="NCBI Taxonomy" id="580332"/>
    <lineage>
        <taxon>Bacteria</taxon>
        <taxon>Pseudomonadati</taxon>
        <taxon>Pseudomonadota</taxon>
        <taxon>Betaproteobacteria</taxon>
        <taxon>Nitrosomonadales</taxon>
        <taxon>Gallionellaceae</taxon>
        <taxon>Sideroxydans</taxon>
    </lineage>
</organism>